<sequence length="160" mass="17688">MSFQEGNHKRDGKLTNMWHIVKVGSFGSSSRDTGMVLKCTHLGLIATTDPEDEKLVQELFNTMENSGADFTNSFLSLLLVDTSDVNKLSSSFDLAKQNIIENCYPLEVLLSTCRPNLNPAQLQTFLAIANGNPEFIEQLGRAGLAIKRVLSQLQKAKDLE</sequence>
<protein>
    <submittedName>
        <fullName evidence="1">Uncharacterized protein</fullName>
    </submittedName>
</protein>
<comment type="caution">
    <text evidence="1">The sequence shown here is derived from an EMBL/GenBank/DDBJ whole genome shotgun (WGS) entry which is preliminary data.</text>
</comment>
<proteinExistence type="predicted"/>
<dbReference type="Proteomes" id="UP000499080">
    <property type="component" value="Unassembled WGS sequence"/>
</dbReference>
<keyword evidence="2" id="KW-1185">Reference proteome</keyword>
<dbReference type="OrthoDB" id="10254721at2759"/>
<evidence type="ECO:0000313" key="1">
    <source>
        <dbReference type="EMBL" id="GBM51131.1"/>
    </source>
</evidence>
<dbReference type="EMBL" id="BGPR01098982">
    <property type="protein sequence ID" value="GBM51131.1"/>
    <property type="molecule type" value="Genomic_DNA"/>
</dbReference>
<reference evidence="1 2" key="1">
    <citation type="journal article" date="2019" name="Sci. Rep.">
        <title>Orb-weaving spider Araneus ventricosus genome elucidates the spidroin gene catalogue.</title>
        <authorList>
            <person name="Kono N."/>
            <person name="Nakamura H."/>
            <person name="Ohtoshi R."/>
            <person name="Moran D.A.P."/>
            <person name="Shinohara A."/>
            <person name="Yoshida Y."/>
            <person name="Fujiwara M."/>
            <person name="Mori M."/>
            <person name="Tomita M."/>
            <person name="Arakawa K."/>
        </authorList>
    </citation>
    <scope>NUCLEOTIDE SEQUENCE [LARGE SCALE GENOMIC DNA]</scope>
</reference>
<dbReference type="PANTHER" id="PTHR12153:SF15">
    <property type="entry name" value="PROTEIN ADENYLYLTRANSFERASE SELO, MITOCHONDRIAL"/>
    <property type="match status" value="1"/>
</dbReference>
<feature type="non-terminal residue" evidence="1">
    <location>
        <position position="160"/>
    </location>
</feature>
<gene>
    <name evidence="1" type="ORF">AVEN_54026_1</name>
</gene>
<dbReference type="AlphaFoldDB" id="A0A4Y2GCL7"/>
<organism evidence="1 2">
    <name type="scientific">Araneus ventricosus</name>
    <name type="common">Orbweaver spider</name>
    <name type="synonym">Epeira ventricosa</name>
    <dbReference type="NCBI Taxonomy" id="182803"/>
    <lineage>
        <taxon>Eukaryota</taxon>
        <taxon>Metazoa</taxon>
        <taxon>Ecdysozoa</taxon>
        <taxon>Arthropoda</taxon>
        <taxon>Chelicerata</taxon>
        <taxon>Arachnida</taxon>
        <taxon>Araneae</taxon>
        <taxon>Araneomorphae</taxon>
        <taxon>Entelegynae</taxon>
        <taxon>Araneoidea</taxon>
        <taxon>Araneidae</taxon>
        <taxon>Araneus</taxon>
    </lineage>
</organism>
<name>A0A4Y2GCL7_ARAVE</name>
<accession>A0A4Y2GCL7</accession>
<evidence type="ECO:0000313" key="2">
    <source>
        <dbReference type="Proteomes" id="UP000499080"/>
    </source>
</evidence>
<dbReference type="PANTHER" id="PTHR12153">
    <property type="entry name" value="SELENOPROTEIN O"/>
    <property type="match status" value="1"/>
</dbReference>